<name>A0A8H6XJX4_9AGAR</name>
<dbReference type="EMBL" id="JACAZH010000027">
    <property type="protein sequence ID" value="KAF7341690.1"/>
    <property type="molecule type" value="Genomic_DNA"/>
</dbReference>
<evidence type="ECO:0008006" key="4">
    <source>
        <dbReference type="Google" id="ProtNLM"/>
    </source>
</evidence>
<dbReference type="InterPro" id="IPR011043">
    <property type="entry name" value="Gal_Oxase/kelch_b-propeller"/>
</dbReference>
<feature type="region of interest" description="Disordered" evidence="1">
    <location>
        <begin position="497"/>
        <end position="531"/>
    </location>
</feature>
<dbReference type="InterPro" id="IPR015915">
    <property type="entry name" value="Kelch-typ_b-propeller"/>
</dbReference>
<organism evidence="2 3">
    <name type="scientific">Mycena sanguinolenta</name>
    <dbReference type="NCBI Taxonomy" id="230812"/>
    <lineage>
        <taxon>Eukaryota</taxon>
        <taxon>Fungi</taxon>
        <taxon>Dikarya</taxon>
        <taxon>Basidiomycota</taxon>
        <taxon>Agaricomycotina</taxon>
        <taxon>Agaricomycetes</taxon>
        <taxon>Agaricomycetidae</taxon>
        <taxon>Agaricales</taxon>
        <taxon>Marasmiineae</taxon>
        <taxon>Mycenaceae</taxon>
        <taxon>Mycena</taxon>
    </lineage>
</organism>
<evidence type="ECO:0000256" key="1">
    <source>
        <dbReference type="SAM" id="MobiDB-lite"/>
    </source>
</evidence>
<comment type="caution">
    <text evidence="2">The sequence shown here is derived from an EMBL/GenBank/DDBJ whole genome shotgun (WGS) entry which is preliminary data.</text>
</comment>
<feature type="compositionally biased region" description="Polar residues" evidence="1">
    <location>
        <begin position="497"/>
        <end position="509"/>
    </location>
</feature>
<reference evidence="2" key="1">
    <citation type="submission" date="2020-05" db="EMBL/GenBank/DDBJ databases">
        <title>Mycena genomes resolve the evolution of fungal bioluminescence.</title>
        <authorList>
            <person name="Tsai I.J."/>
        </authorList>
    </citation>
    <scope>NUCLEOTIDE SEQUENCE</scope>
    <source>
        <strain evidence="2">160909Yilan</strain>
    </source>
</reference>
<gene>
    <name evidence="2" type="ORF">MSAN_02067400</name>
</gene>
<dbReference type="SUPFAM" id="SSF50965">
    <property type="entry name" value="Galactose oxidase, central domain"/>
    <property type="match status" value="1"/>
</dbReference>
<dbReference type="AlphaFoldDB" id="A0A8H6XJX4"/>
<accession>A0A8H6XJX4</accession>
<dbReference type="OrthoDB" id="432528at2759"/>
<sequence>MSFQQLTTTERTLVQLMANVSLTCRQGDKLFEEGKFEAAEKHYLEIATSIVGSSFRLPMPAGDPSGGVVCDLYLGLDLWKITNLMGCCVGMAKCLRRKNELEMALAWCDEVNALYRCGFYQLPQPVYDWHDWTPALPELILVKSTALCIASEILATLCNSGTATTRRWNAYKTTKNLPMNHQTTALHSVLDANLRNKMLGLRHPDPQAPQTTGRVSGLQVRGSWSRLNVAKLGGVTDGREAFASFIWNMPMDLSTETCGNLISKALTSGTGSPNYPTPLRASGRFIGWTMIVRNDTTLLFTGRPTLDVFNLTTETWTTLNTTYSATSADVDAGIVDGWPWPGKVLFNCTVVFSKTLDKLYVFGGQHGRSKMGCNLFMELDLTTRVWRRLSGFVRAPQVADYSCPSPRKNAAGWASPNGRRIYLLFGHFDREAPSQGEFHSAGEAFGHEDFWSWNIEEERWRRERISGNPPCSRTEFATRNCNARSSSVATIRLCPHTSSSGVKSSNLTIPTSPTPSSTTSPPPAGNRPEPTFAAPKWQQVLTPGFPTYRCQAQLAVDSDTGKTYMFGGWTNNQYIPTHTQMISRSFGDVWELRVDLPGGNFEEVDEEEEIRIAKAGPWQRCFACASAGPWKKCGGGLRRRNVEAR</sequence>
<feature type="compositionally biased region" description="Low complexity" evidence="1">
    <location>
        <begin position="510"/>
        <end position="519"/>
    </location>
</feature>
<keyword evidence="3" id="KW-1185">Reference proteome</keyword>
<proteinExistence type="predicted"/>
<dbReference type="Gene3D" id="2.120.10.80">
    <property type="entry name" value="Kelch-type beta propeller"/>
    <property type="match status" value="1"/>
</dbReference>
<protein>
    <recommendedName>
        <fullName evidence="4">Kelch repeat protein</fullName>
    </recommendedName>
</protein>
<evidence type="ECO:0000313" key="3">
    <source>
        <dbReference type="Proteomes" id="UP000623467"/>
    </source>
</evidence>
<evidence type="ECO:0000313" key="2">
    <source>
        <dbReference type="EMBL" id="KAF7341690.1"/>
    </source>
</evidence>
<dbReference type="Proteomes" id="UP000623467">
    <property type="component" value="Unassembled WGS sequence"/>
</dbReference>